<dbReference type="Proteomes" id="UP000005512">
    <property type="component" value="Unassembled WGS sequence"/>
</dbReference>
<evidence type="ECO:0000313" key="2">
    <source>
        <dbReference type="EMBL" id="EFB72818.1"/>
    </source>
</evidence>
<keyword evidence="1" id="KW-1133">Transmembrane helix</keyword>
<reference evidence="2" key="1">
    <citation type="submission" date="2009-12" db="EMBL/GenBank/DDBJ databases">
        <authorList>
            <person name="Weinstock G."/>
            <person name="Sodergren E."/>
            <person name="Clifton S."/>
            <person name="Fulton L."/>
            <person name="Fulton B."/>
            <person name="Courtney L."/>
            <person name="Fronick C."/>
            <person name="Harrison M."/>
            <person name="Strong C."/>
            <person name="Farmer C."/>
            <person name="Delahaunty K."/>
            <person name="Markovic C."/>
            <person name="Hall O."/>
            <person name="Minx P."/>
            <person name="Tomlinson C."/>
            <person name="Mitreva M."/>
            <person name="Nelson J."/>
            <person name="Hou S."/>
            <person name="Wollam A."/>
            <person name="Pepin K.H."/>
            <person name="Johnson M."/>
            <person name="Bhonagiri V."/>
            <person name="Nash W.E."/>
            <person name="Warren W."/>
            <person name="Chinwalla A."/>
            <person name="Mardis E.R."/>
            <person name="Wilson R.K."/>
        </authorList>
    </citation>
    <scope>NUCLEOTIDE SEQUENCE [LARGE SCALE GENOMIC DNA]</scope>
    <source>
        <strain evidence="2">DSM 4541</strain>
    </source>
</reference>
<proteinExistence type="predicted"/>
<dbReference type="AlphaFoldDB" id="D1P1N2"/>
<sequence>MNEHQKKLLGIRLINLFSSVKYINGMMLFWFFSLFSIDYNLYFLEY</sequence>
<keyword evidence="1" id="KW-0812">Transmembrane</keyword>
<protein>
    <submittedName>
        <fullName evidence="2">Uncharacterized protein</fullName>
    </submittedName>
</protein>
<name>D1P1N2_9GAMM</name>
<accession>D1P1N2</accession>
<feature type="transmembrane region" description="Helical" evidence="1">
    <location>
        <begin position="21"/>
        <end position="42"/>
    </location>
</feature>
<dbReference type="HOGENOM" id="CLU_3187768_0_0_6"/>
<evidence type="ECO:0000313" key="3">
    <source>
        <dbReference type="Proteomes" id="UP000005512"/>
    </source>
</evidence>
<dbReference type="EMBL" id="ABXV02000021">
    <property type="protein sequence ID" value="EFB72818.1"/>
    <property type="molecule type" value="Genomic_DNA"/>
</dbReference>
<gene>
    <name evidence="2" type="ORF">PROVRUST_06103</name>
</gene>
<comment type="caution">
    <text evidence="2">The sequence shown here is derived from an EMBL/GenBank/DDBJ whole genome shotgun (WGS) entry which is preliminary data.</text>
</comment>
<evidence type="ECO:0000256" key="1">
    <source>
        <dbReference type="SAM" id="Phobius"/>
    </source>
</evidence>
<keyword evidence="1" id="KW-0472">Membrane</keyword>
<organism evidence="2 3">
    <name type="scientific">Providencia rustigianii DSM 4541</name>
    <dbReference type="NCBI Taxonomy" id="500637"/>
    <lineage>
        <taxon>Bacteria</taxon>
        <taxon>Pseudomonadati</taxon>
        <taxon>Pseudomonadota</taxon>
        <taxon>Gammaproteobacteria</taxon>
        <taxon>Enterobacterales</taxon>
        <taxon>Morganellaceae</taxon>
        <taxon>Providencia</taxon>
    </lineage>
</organism>
<keyword evidence="3" id="KW-1185">Reference proteome</keyword>